<accession>A0A1G2K905</accession>
<organism evidence="1 2">
    <name type="scientific">Candidatus Sungbacteria bacterium RIFCSPHIGHO2_01_FULL_50_25</name>
    <dbReference type="NCBI Taxonomy" id="1802265"/>
    <lineage>
        <taxon>Bacteria</taxon>
        <taxon>Candidatus Sungiibacteriota</taxon>
    </lineage>
</organism>
<name>A0A1G2K905_9BACT</name>
<dbReference type="EMBL" id="MHQD01000026">
    <property type="protein sequence ID" value="OGZ95907.1"/>
    <property type="molecule type" value="Genomic_DNA"/>
</dbReference>
<dbReference type="AlphaFoldDB" id="A0A1G2K905"/>
<reference evidence="1 2" key="1">
    <citation type="journal article" date="2016" name="Nat. Commun.">
        <title>Thousands of microbial genomes shed light on interconnected biogeochemical processes in an aquifer system.</title>
        <authorList>
            <person name="Anantharaman K."/>
            <person name="Brown C.T."/>
            <person name="Hug L.A."/>
            <person name="Sharon I."/>
            <person name="Castelle C.J."/>
            <person name="Probst A.J."/>
            <person name="Thomas B.C."/>
            <person name="Singh A."/>
            <person name="Wilkins M.J."/>
            <person name="Karaoz U."/>
            <person name="Brodie E.L."/>
            <person name="Williams K.H."/>
            <person name="Hubbard S.S."/>
            <person name="Banfield J.F."/>
        </authorList>
    </citation>
    <scope>NUCLEOTIDE SEQUENCE [LARGE SCALE GENOMIC DNA]</scope>
</reference>
<gene>
    <name evidence="1" type="ORF">A2847_02020</name>
</gene>
<dbReference type="Proteomes" id="UP000178574">
    <property type="component" value="Unassembled WGS sequence"/>
</dbReference>
<protein>
    <submittedName>
        <fullName evidence="1">Uncharacterized protein</fullName>
    </submittedName>
</protein>
<evidence type="ECO:0000313" key="2">
    <source>
        <dbReference type="Proteomes" id="UP000178574"/>
    </source>
</evidence>
<proteinExistence type="predicted"/>
<sequence>MAQHWWEKPTNFVVGFVRRRLEKQYEHKLLEFAVKYPSIRRVYEELGKDITLDLIGGIIENFPDPKDTKSVKGNLLAALKYFALITPRELGRIFDEGRDLGAAPGIPGVTAATPVQVGALIAQIAELDDAGEFLKWLKKLNPRDRVFFWGDVAKWQPAERLVFMKEYDAIARNAVIRQFVPEPPAPPTPKEEAARRARTKAFNRRATEVVNPLTDAIRGVTTRLNSDLPRP</sequence>
<comment type="caution">
    <text evidence="1">The sequence shown here is derived from an EMBL/GenBank/DDBJ whole genome shotgun (WGS) entry which is preliminary data.</text>
</comment>
<evidence type="ECO:0000313" key="1">
    <source>
        <dbReference type="EMBL" id="OGZ95907.1"/>
    </source>
</evidence>